<dbReference type="EMBL" id="MPRL01000040">
    <property type="protein sequence ID" value="OOZ39838.1"/>
    <property type="molecule type" value="Genomic_DNA"/>
</dbReference>
<keyword evidence="3" id="KW-1185">Reference proteome</keyword>
<keyword evidence="1" id="KW-0472">Membrane</keyword>
<name>A0A1T2L405_9GAMM</name>
<feature type="transmembrane region" description="Helical" evidence="1">
    <location>
        <begin position="12"/>
        <end position="33"/>
    </location>
</feature>
<feature type="transmembrane region" description="Helical" evidence="1">
    <location>
        <begin position="169"/>
        <end position="186"/>
    </location>
</feature>
<feature type="transmembrane region" description="Helical" evidence="1">
    <location>
        <begin position="118"/>
        <end position="136"/>
    </location>
</feature>
<organism evidence="2 3">
    <name type="scientific">Solemya pervernicosa gill symbiont</name>
    <dbReference type="NCBI Taxonomy" id="642797"/>
    <lineage>
        <taxon>Bacteria</taxon>
        <taxon>Pseudomonadati</taxon>
        <taxon>Pseudomonadota</taxon>
        <taxon>Gammaproteobacteria</taxon>
        <taxon>sulfur-oxidizing symbionts</taxon>
    </lineage>
</organism>
<keyword evidence="1" id="KW-0812">Transmembrane</keyword>
<feature type="transmembrane region" description="Helical" evidence="1">
    <location>
        <begin position="92"/>
        <end position="111"/>
    </location>
</feature>
<dbReference type="Proteomes" id="UP000191110">
    <property type="component" value="Unassembled WGS sequence"/>
</dbReference>
<feature type="transmembrane region" description="Helical" evidence="1">
    <location>
        <begin position="198"/>
        <end position="220"/>
    </location>
</feature>
<comment type="caution">
    <text evidence="2">The sequence shown here is derived from an EMBL/GenBank/DDBJ whole genome shotgun (WGS) entry which is preliminary data.</text>
</comment>
<evidence type="ECO:0008006" key="4">
    <source>
        <dbReference type="Google" id="ProtNLM"/>
    </source>
</evidence>
<feature type="transmembrane region" description="Helical" evidence="1">
    <location>
        <begin position="142"/>
        <end position="162"/>
    </location>
</feature>
<feature type="transmembrane region" description="Helical" evidence="1">
    <location>
        <begin position="45"/>
        <end position="64"/>
    </location>
</feature>
<proteinExistence type="predicted"/>
<reference evidence="2 3" key="1">
    <citation type="submission" date="2016-11" db="EMBL/GenBank/DDBJ databases">
        <title>Mixed transmission modes and dynamic genome evolution in an obligate animal-bacterial symbiosis.</title>
        <authorList>
            <person name="Russell S.L."/>
            <person name="Corbett-Detig R.B."/>
            <person name="Cavanaugh C.M."/>
        </authorList>
    </citation>
    <scope>NUCLEOTIDE SEQUENCE [LARGE SCALE GENOMIC DNA]</scope>
    <source>
        <strain evidence="2">Sveles-Q1</strain>
    </source>
</reference>
<sequence length="221" mass="23388">MHNRFSQPHLFILLFMLGVLLAIVQLGLVTIAFEKLGLSQTSAFLLLFSSLIGSSINLPLFSIHSEADPDAEPPQLLGLLQLSHIPFNGETIIAVNVGGCLIPLGFTLYLLIHHEINLFSLLAALICVSLICFKISRPISGIGIGMPILVAPISAALFALMLQPEQSAALAYITGTLGVIIGADMLHLKDIRKMPTPVASIGGAGTFDGIFLTGLLAVLLA</sequence>
<accession>A0A1T2L405</accession>
<evidence type="ECO:0000256" key="1">
    <source>
        <dbReference type="SAM" id="Phobius"/>
    </source>
</evidence>
<keyword evidence="1" id="KW-1133">Transmembrane helix</keyword>
<dbReference type="InterPro" id="IPR011672">
    <property type="entry name" value="DUF1614"/>
</dbReference>
<evidence type="ECO:0000313" key="3">
    <source>
        <dbReference type="Proteomes" id="UP000191110"/>
    </source>
</evidence>
<protein>
    <recommendedName>
        <fullName evidence="4">DUF1614 domain-containing protein</fullName>
    </recommendedName>
</protein>
<dbReference type="OrthoDB" id="9782559at2"/>
<evidence type="ECO:0000313" key="2">
    <source>
        <dbReference type="EMBL" id="OOZ39838.1"/>
    </source>
</evidence>
<gene>
    <name evidence="2" type="ORF">BOW53_09950</name>
</gene>
<dbReference type="AlphaFoldDB" id="A0A1T2L405"/>
<dbReference type="RefSeq" id="WP_078483933.1">
    <property type="nucleotide sequence ID" value="NZ_MPRL01000040.1"/>
</dbReference>
<dbReference type="Pfam" id="PF07758">
    <property type="entry name" value="DUF1614"/>
    <property type="match status" value="1"/>
</dbReference>